<dbReference type="Pfam" id="PF02434">
    <property type="entry name" value="Fringe"/>
    <property type="match status" value="1"/>
</dbReference>
<dbReference type="GO" id="GO:0000166">
    <property type="term" value="F:nucleotide binding"/>
    <property type="evidence" value="ECO:0007669"/>
    <property type="project" value="UniProtKB-KW"/>
</dbReference>
<dbReference type="PANTHER" id="PTHR23033:SF43">
    <property type="entry name" value="APPLE DOMAIN-CONTAINING PROTEIN"/>
    <property type="match status" value="1"/>
</dbReference>
<evidence type="ECO:0000256" key="10">
    <source>
        <dbReference type="ARBA" id="ARBA00022989"/>
    </source>
</evidence>
<comment type="pathway">
    <text evidence="2">Protein modification; protein glycosylation.</text>
</comment>
<evidence type="ECO:0000256" key="6">
    <source>
        <dbReference type="ARBA" id="ARBA00022679"/>
    </source>
</evidence>
<dbReference type="PANTHER" id="PTHR23033">
    <property type="entry name" value="BETA1,3-GALACTOSYLTRANSFERASE"/>
    <property type="match status" value="1"/>
</dbReference>
<dbReference type="EC" id="2.4.1.122" evidence="4"/>
<gene>
    <name evidence="13" type="ORF">Slin15195_G082790</name>
</gene>
<dbReference type="GO" id="GO:0016020">
    <property type="term" value="C:membrane"/>
    <property type="evidence" value="ECO:0007669"/>
    <property type="project" value="UniProtKB-SubCell"/>
</dbReference>
<evidence type="ECO:0000256" key="5">
    <source>
        <dbReference type="ARBA" id="ARBA00022676"/>
    </source>
</evidence>
<evidence type="ECO:0000256" key="2">
    <source>
        <dbReference type="ARBA" id="ARBA00004922"/>
    </source>
</evidence>
<dbReference type="EMBL" id="CP099424">
    <property type="protein sequence ID" value="USW54960.1"/>
    <property type="molecule type" value="Genomic_DNA"/>
</dbReference>
<evidence type="ECO:0000256" key="1">
    <source>
        <dbReference type="ARBA" id="ARBA00004606"/>
    </source>
</evidence>
<evidence type="ECO:0000259" key="12">
    <source>
        <dbReference type="Pfam" id="PF02434"/>
    </source>
</evidence>
<comment type="subcellular location">
    <subcellularLocation>
        <location evidence="1">Membrane</location>
        <topology evidence="1">Single-pass type II membrane protein</topology>
    </subcellularLocation>
</comment>
<reference evidence="13" key="1">
    <citation type="submission" date="2022-06" db="EMBL/GenBank/DDBJ databases">
        <title>Complete genome sequences of two strains of the flax pathogen Septoria linicola.</title>
        <authorList>
            <person name="Lapalu N."/>
            <person name="Simon A."/>
            <person name="Demenou B."/>
            <person name="Paumier D."/>
            <person name="Guillot M.-P."/>
            <person name="Gout L."/>
            <person name="Valade R."/>
        </authorList>
    </citation>
    <scope>NUCLEOTIDE SEQUENCE</scope>
    <source>
        <strain evidence="13">SE15195</strain>
    </source>
</reference>
<keyword evidence="14" id="KW-1185">Reference proteome</keyword>
<keyword evidence="6" id="KW-0808">Transferase</keyword>
<dbReference type="GO" id="GO:0016263">
    <property type="term" value="F:glycoprotein-N-acetylgalactosamine 3-beta-galactosyltransferase activity"/>
    <property type="evidence" value="ECO:0007669"/>
    <property type="project" value="UniProtKB-EC"/>
</dbReference>
<keyword evidence="9" id="KW-0735">Signal-anchor</keyword>
<keyword evidence="8" id="KW-0547">Nucleotide-binding</keyword>
<sequence>MRQTTWQVLLLIAVFVSISLYLLLTSAYDTLHIVNRPKQTPAEDVREEDVYEWTTTSSYRQATEEDVNNATIEGLCQYFPKEKLHDIQPVLKTGHGALDRVRSQLKSSAACLDNLLIFSDLDEELEGRSIFDTIADIPQHLIESDNQTLPYRHLKDLAANGSLNDTTLSRLQGWETDKFKFLPDISRAWHISPERQWYVYFEGDTFLLWDTIFRLLEHFDPDEPHYFGSPSPGRDGTWFANGGPGFILSRAAMRKLTHDDYDSQTGEYLGSQLSSTHWHETLVNCCGDSIAGWALWSANITLSGLWPMFNPHPPHGVPFSDLYWCQPVLSMHKPLEGDMTKLWRWEWQNRKTDRPLLYRDMAVSYFQNFQFTQRENWDNAEWDGFDPPNDTTYNPHASIATCSTACEKHENCFQWTYHRQRCYFVHSFRLGREREPSTDGDWTIWDQRFVAGWDTAKIKKWIDQRPCEKVQWVKPSTERIF</sequence>
<keyword evidence="11" id="KW-0472">Membrane</keyword>
<dbReference type="Proteomes" id="UP001056384">
    <property type="component" value="Chromosome 7"/>
</dbReference>
<dbReference type="Gene3D" id="3.50.4.10">
    <property type="entry name" value="Hepatocyte Growth Factor"/>
    <property type="match status" value="1"/>
</dbReference>
<dbReference type="InterPro" id="IPR003378">
    <property type="entry name" value="Fringe-like_glycosylTrfase"/>
</dbReference>
<evidence type="ECO:0000313" key="13">
    <source>
        <dbReference type="EMBL" id="USW54960.1"/>
    </source>
</evidence>
<evidence type="ECO:0000313" key="14">
    <source>
        <dbReference type="Proteomes" id="UP001056384"/>
    </source>
</evidence>
<accession>A0A9Q9ELC7</accession>
<keyword evidence="5" id="KW-0328">Glycosyltransferase</keyword>
<organism evidence="13 14">
    <name type="scientific">Septoria linicola</name>
    <dbReference type="NCBI Taxonomy" id="215465"/>
    <lineage>
        <taxon>Eukaryota</taxon>
        <taxon>Fungi</taxon>
        <taxon>Dikarya</taxon>
        <taxon>Ascomycota</taxon>
        <taxon>Pezizomycotina</taxon>
        <taxon>Dothideomycetes</taxon>
        <taxon>Dothideomycetidae</taxon>
        <taxon>Mycosphaerellales</taxon>
        <taxon>Mycosphaerellaceae</taxon>
        <taxon>Septoria</taxon>
    </lineage>
</organism>
<evidence type="ECO:0000256" key="4">
    <source>
        <dbReference type="ARBA" id="ARBA00012557"/>
    </source>
</evidence>
<name>A0A9Q9ELC7_9PEZI</name>
<proteinExistence type="inferred from homology"/>
<keyword evidence="10" id="KW-1133">Transmembrane helix</keyword>
<evidence type="ECO:0000256" key="9">
    <source>
        <dbReference type="ARBA" id="ARBA00022968"/>
    </source>
</evidence>
<dbReference type="Gene3D" id="3.90.550.50">
    <property type="match status" value="1"/>
</dbReference>
<keyword evidence="7" id="KW-0812">Transmembrane</keyword>
<comment type="similarity">
    <text evidence="3">Belongs to the glycosyltransferase 31 family. Beta3-Gal-T subfamily.</text>
</comment>
<evidence type="ECO:0000256" key="3">
    <source>
        <dbReference type="ARBA" id="ARBA00006462"/>
    </source>
</evidence>
<feature type="domain" description="Fringe-like glycosyltransferase" evidence="12">
    <location>
        <begin position="191"/>
        <end position="256"/>
    </location>
</feature>
<dbReference type="InterPro" id="IPR026050">
    <property type="entry name" value="C1GALT1/C1GALT1_chp1"/>
</dbReference>
<evidence type="ECO:0000256" key="11">
    <source>
        <dbReference type="ARBA" id="ARBA00023136"/>
    </source>
</evidence>
<evidence type="ECO:0000256" key="8">
    <source>
        <dbReference type="ARBA" id="ARBA00022741"/>
    </source>
</evidence>
<evidence type="ECO:0000256" key="7">
    <source>
        <dbReference type="ARBA" id="ARBA00022692"/>
    </source>
</evidence>
<dbReference type="AlphaFoldDB" id="A0A9Q9ELC7"/>
<protein>
    <recommendedName>
        <fullName evidence="4">N-acetylgalactosaminide beta-1,3-galactosyltransferase</fullName>
        <ecNumber evidence="4">2.4.1.122</ecNumber>
    </recommendedName>
</protein>